<dbReference type="AlphaFoldDB" id="A0A0P1B8Z7"/>
<dbReference type="Proteomes" id="UP000054845">
    <property type="component" value="Unassembled WGS sequence"/>
</dbReference>
<evidence type="ECO:0000313" key="1">
    <source>
        <dbReference type="EMBL" id="CEH12030.1"/>
    </source>
</evidence>
<accession>A0A0P1B8Z7</accession>
<sequence>MAAVMLMAPAVLAKEEVPWDQVTDLWANECKAKGGDKSTSKCHQVAVGYQASLHWYGQCIDQTGWDITGTVKGILAW</sequence>
<keyword evidence="2" id="KW-1185">Reference proteome</keyword>
<proteinExistence type="predicted"/>
<protein>
    <submittedName>
        <fullName evidence="1">Uncharacterized protein</fullName>
    </submittedName>
</protein>
<dbReference type="EMBL" id="CCYA01000118">
    <property type="protein sequence ID" value="CEH12030.1"/>
    <property type="molecule type" value="Genomic_DNA"/>
</dbReference>
<evidence type="ECO:0000313" key="2">
    <source>
        <dbReference type="Proteomes" id="UP000054845"/>
    </source>
</evidence>
<organism evidence="1 2">
    <name type="scientific">Ceraceosorus bombacis</name>
    <dbReference type="NCBI Taxonomy" id="401625"/>
    <lineage>
        <taxon>Eukaryota</taxon>
        <taxon>Fungi</taxon>
        <taxon>Dikarya</taxon>
        <taxon>Basidiomycota</taxon>
        <taxon>Ustilaginomycotina</taxon>
        <taxon>Exobasidiomycetes</taxon>
        <taxon>Ceraceosorales</taxon>
        <taxon>Ceraceosoraceae</taxon>
        <taxon>Ceraceosorus</taxon>
    </lineage>
</organism>
<name>A0A0P1B8Z7_9BASI</name>
<reference evidence="1 2" key="1">
    <citation type="submission" date="2014-09" db="EMBL/GenBank/DDBJ databases">
        <authorList>
            <person name="Magalhaes I.L.F."/>
            <person name="Oliveira U."/>
            <person name="Santos F.R."/>
            <person name="Vidigal T.H.D.A."/>
            <person name="Brescovit A.D."/>
            <person name="Santos A.J."/>
        </authorList>
    </citation>
    <scope>NUCLEOTIDE SEQUENCE [LARGE SCALE GENOMIC DNA]</scope>
</reference>